<dbReference type="GO" id="GO:0016787">
    <property type="term" value="F:hydrolase activity"/>
    <property type="evidence" value="ECO:0007669"/>
    <property type="project" value="UniProtKB-KW"/>
</dbReference>
<keyword evidence="2" id="KW-0680">Restriction system</keyword>
<evidence type="ECO:0000313" key="8">
    <source>
        <dbReference type="Proteomes" id="UP001208540"/>
    </source>
</evidence>
<evidence type="ECO:0000256" key="4">
    <source>
        <dbReference type="SAM" id="Coils"/>
    </source>
</evidence>
<comment type="similarity">
    <text evidence="1">Belongs to the type-I restriction system S methylase family.</text>
</comment>
<evidence type="ECO:0000313" key="6">
    <source>
        <dbReference type="EMBL" id="MCW7525677.1"/>
    </source>
</evidence>
<evidence type="ECO:0000313" key="7">
    <source>
        <dbReference type="EMBL" id="MCW7530208.1"/>
    </source>
</evidence>
<dbReference type="Proteomes" id="UP001208912">
    <property type="component" value="Unassembled WGS sequence"/>
</dbReference>
<dbReference type="SUPFAM" id="SSF116734">
    <property type="entry name" value="DNA methylase specificity domain"/>
    <property type="match status" value="2"/>
</dbReference>
<keyword evidence="7" id="KW-0540">Nuclease</keyword>
<dbReference type="Proteomes" id="UP001208540">
    <property type="component" value="Unassembled WGS sequence"/>
</dbReference>
<evidence type="ECO:0000313" key="9">
    <source>
        <dbReference type="Proteomes" id="UP001208912"/>
    </source>
</evidence>
<evidence type="ECO:0000259" key="5">
    <source>
        <dbReference type="Pfam" id="PF01420"/>
    </source>
</evidence>
<dbReference type="GO" id="GO:0003677">
    <property type="term" value="F:DNA binding"/>
    <property type="evidence" value="ECO:0007669"/>
    <property type="project" value="UniProtKB-KW"/>
</dbReference>
<evidence type="ECO:0000256" key="1">
    <source>
        <dbReference type="ARBA" id="ARBA00010923"/>
    </source>
</evidence>
<organism evidence="7 8">
    <name type="scientific">Leptospira soteropolitanensis</name>
    <dbReference type="NCBI Taxonomy" id="2950025"/>
    <lineage>
        <taxon>Bacteria</taxon>
        <taxon>Pseudomonadati</taxon>
        <taxon>Spirochaetota</taxon>
        <taxon>Spirochaetia</taxon>
        <taxon>Leptospirales</taxon>
        <taxon>Leptospiraceae</taxon>
        <taxon>Leptospira</taxon>
    </lineage>
</organism>
<accession>A0AAW5VBQ3</accession>
<keyword evidence="7" id="KW-0378">Hydrolase</keyword>
<feature type="domain" description="Type I restriction modification DNA specificity" evidence="5">
    <location>
        <begin position="14"/>
        <end position="195"/>
    </location>
</feature>
<dbReference type="AlphaFoldDB" id="A0AAW5VBQ3"/>
<evidence type="ECO:0000256" key="3">
    <source>
        <dbReference type="ARBA" id="ARBA00023125"/>
    </source>
</evidence>
<dbReference type="Pfam" id="PF01420">
    <property type="entry name" value="Methylase_S"/>
    <property type="match status" value="2"/>
</dbReference>
<feature type="domain" description="Type I restriction modification DNA specificity" evidence="5">
    <location>
        <begin position="232"/>
        <end position="401"/>
    </location>
</feature>
<dbReference type="RefSeq" id="WP_265351001.1">
    <property type="nucleotide sequence ID" value="NZ_JAMQPL010000002.1"/>
</dbReference>
<dbReference type="InterPro" id="IPR052021">
    <property type="entry name" value="Type-I_RS_S_subunit"/>
</dbReference>
<dbReference type="EC" id="3.1.21.-" evidence="7"/>
<feature type="coiled-coil region" evidence="4">
    <location>
        <begin position="387"/>
        <end position="414"/>
    </location>
</feature>
<dbReference type="GO" id="GO:0009307">
    <property type="term" value="P:DNA restriction-modification system"/>
    <property type="evidence" value="ECO:0007669"/>
    <property type="project" value="UniProtKB-KW"/>
</dbReference>
<dbReference type="Gene3D" id="3.90.220.20">
    <property type="entry name" value="DNA methylase specificity domains"/>
    <property type="match status" value="2"/>
</dbReference>
<dbReference type="EMBL" id="JAMQPL010000002">
    <property type="protein sequence ID" value="MCW7530208.1"/>
    <property type="molecule type" value="Genomic_DNA"/>
</dbReference>
<gene>
    <name evidence="6" type="ORF">ND861_04905</name>
    <name evidence="7" type="ORF">ND862_08315</name>
</gene>
<dbReference type="EMBL" id="JAMQPM010000002">
    <property type="protein sequence ID" value="MCW7525677.1"/>
    <property type="molecule type" value="Genomic_DNA"/>
</dbReference>
<protein>
    <submittedName>
        <fullName evidence="7">Restriction endonuclease subunit S</fullName>
        <ecNumber evidence="7">3.1.21.-</ecNumber>
    </submittedName>
</protein>
<name>A0AAW5VBQ3_9LEPT</name>
<dbReference type="CDD" id="cd17263">
    <property type="entry name" value="RMtype1_S_AbaB8300I-TRD1-CR1_like"/>
    <property type="match status" value="1"/>
</dbReference>
<sequence length="423" mass="47748">MKKKLKDTELGLIPEDWMIKKLGDLAFITKLAGFEYSLYFNNYKDEGEIIVIRGTNISRNKLDLSDIKTIPKSVSSKLPRSKLFKNDLIFAYVGTIGPIWIINENDKYHLGPNTSKITCNNQTSFRFVYHCFCSINIKTEIVNNTSIGAQPSLSMSKIRSFRLITPPTLAEQEAIADVLSDTDALITSLETTIQKKKLLKQGAMQELLTGKRRLPGFGGKGGMKDTEVGRIPEDWEVKKLGDMIEFQGGSQPDKSNFIYDEKPGFIRLLQIRDYKGDSFTTYIPSKLARRFCDKNDIMIGRYGPPIFQILRGLTGAYNVALIKAIPKNNVSKSYIYYFLKTSKLFDYVETLSRRTSGQTGIDLNDLKNYAFSLPPILAEQEAIAQLLSEMDEGIEALEKKLEKTKGIKQGLMQVLLTGKIRLV</sequence>
<dbReference type="PANTHER" id="PTHR30408">
    <property type="entry name" value="TYPE-1 RESTRICTION ENZYME ECOKI SPECIFICITY PROTEIN"/>
    <property type="match status" value="1"/>
</dbReference>
<dbReference type="Gene3D" id="1.10.287.1120">
    <property type="entry name" value="Bipartite methylase S protein"/>
    <property type="match status" value="1"/>
</dbReference>
<dbReference type="InterPro" id="IPR000055">
    <property type="entry name" value="Restrct_endonuc_typeI_TRD"/>
</dbReference>
<dbReference type="GO" id="GO:0004519">
    <property type="term" value="F:endonuclease activity"/>
    <property type="evidence" value="ECO:0007669"/>
    <property type="project" value="UniProtKB-KW"/>
</dbReference>
<dbReference type="PANTHER" id="PTHR30408:SF12">
    <property type="entry name" value="TYPE I RESTRICTION ENZYME MJAVIII SPECIFICITY SUBUNIT"/>
    <property type="match status" value="1"/>
</dbReference>
<keyword evidence="3" id="KW-0238">DNA-binding</keyword>
<keyword evidence="7" id="KW-0255">Endonuclease</keyword>
<comment type="caution">
    <text evidence="7">The sequence shown here is derived from an EMBL/GenBank/DDBJ whole genome shotgun (WGS) entry which is preliminary data.</text>
</comment>
<reference evidence="7 9" key="1">
    <citation type="submission" date="2022-06" db="EMBL/GenBank/DDBJ databases">
        <title>Leptospira isolates from biofilms formed at urban environments.</title>
        <authorList>
            <person name="Ribeiro P.S."/>
            <person name="Sousa T."/>
            <person name="Carvalho N."/>
            <person name="Aburjaile F."/>
            <person name="Neves F."/>
            <person name="Oliveira D."/>
            <person name="Blanco L."/>
            <person name="Lima J."/>
            <person name="Costa F."/>
            <person name="Brenig B."/>
            <person name="Soares S."/>
            <person name="Ramos R."/>
            <person name="Goes-Neto A."/>
            <person name="Matiuzzi M."/>
            <person name="Azevedo V."/>
            <person name="Ristow P."/>
        </authorList>
    </citation>
    <scope>NUCLEOTIDE SEQUENCE</scope>
    <source>
        <strain evidence="6 9">VSF19</strain>
        <strain evidence="7">VSF20</strain>
    </source>
</reference>
<dbReference type="InterPro" id="IPR044946">
    <property type="entry name" value="Restrct_endonuc_typeI_TRD_sf"/>
</dbReference>
<proteinExistence type="inferred from homology"/>
<evidence type="ECO:0000256" key="2">
    <source>
        <dbReference type="ARBA" id="ARBA00022747"/>
    </source>
</evidence>
<keyword evidence="9" id="KW-1185">Reference proteome</keyword>
<keyword evidence="4" id="KW-0175">Coiled coil</keyword>